<protein>
    <recommendedName>
        <fullName evidence="2">CAF17 C-terminal domain-containing protein</fullName>
    </recommendedName>
</protein>
<evidence type="ECO:0000259" key="2">
    <source>
        <dbReference type="Pfam" id="PF25455"/>
    </source>
</evidence>
<comment type="caution">
    <text evidence="3">The sequence shown here is derived from an EMBL/GenBank/DDBJ whole genome shotgun (WGS) entry which is preliminary data.</text>
</comment>
<dbReference type="Gene3D" id="3.30.1360.120">
    <property type="entry name" value="Probable tRNA modification gtpase trme, domain 1"/>
    <property type="match status" value="2"/>
</dbReference>
<dbReference type="PANTHER" id="PTHR22602:SF0">
    <property type="entry name" value="TRANSFERASE CAF17, MITOCHONDRIAL-RELATED"/>
    <property type="match status" value="1"/>
</dbReference>
<evidence type="ECO:0000313" key="4">
    <source>
        <dbReference type="Proteomes" id="UP000252893"/>
    </source>
</evidence>
<keyword evidence="1" id="KW-0809">Transit peptide</keyword>
<accession>A0A366E8U4</accession>
<evidence type="ECO:0000256" key="1">
    <source>
        <dbReference type="ARBA" id="ARBA00022946"/>
    </source>
</evidence>
<feature type="domain" description="CAF17 C-terminal" evidence="2">
    <location>
        <begin position="223"/>
        <end position="294"/>
    </location>
</feature>
<dbReference type="OrthoDB" id="9796287at2"/>
<dbReference type="EMBL" id="QNRH01000001">
    <property type="protein sequence ID" value="RBO98791.1"/>
    <property type="molecule type" value="Genomic_DNA"/>
</dbReference>
<dbReference type="NCBIfam" id="TIGR03317">
    <property type="entry name" value="ygfZ_signature"/>
    <property type="match status" value="1"/>
</dbReference>
<reference evidence="3 4" key="1">
    <citation type="submission" date="2018-06" db="EMBL/GenBank/DDBJ databases">
        <title>Genomic Encyclopedia of Type Strains, Phase IV (KMG-IV): sequencing the most valuable type-strain genomes for metagenomic binning, comparative biology and taxonomic classification.</title>
        <authorList>
            <person name="Goeker M."/>
        </authorList>
    </citation>
    <scope>NUCLEOTIDE SEQUENCE [LARGE SCALE GENOMIC DNA]</scope>
    <source>
        <strain evidence="3 4">DSM 25619</strain>
    </source>
</reference>
<dbReference type="SUPFAM" id="SSF103025">
    <property type="entry name" value="Folate-binding domain"/>
    <property type="match status" value="1"/>
</dbReference>
<dbReference type="AlphaFoldDB" id="A0A366E8U4"/>
<dbReference type="InterPro" id="IPR017703">
    <property type="entry name" value="YgfZ/GCV_T_CS"/>
</dbReference>
<dbReference type="InterPro" id="IPR057460">
    <property type="entry name" value="CAF17_C"/>
</dbReference>
<dbReference type="InterPro" id="IPR027266">
    <property type="entry name" value="TrmE/GcvT-like"/>
</dbReference>
<organism evidence="3 4">
    <name type="scientific">Pseudochrobactrum asaccharolyticum</name>
    <dbReference type="NCBI Taxonomy" id="354351"/>
    <lineage>
        <taxon>Bacteria</taxon>
        <taxon>Pseudomonadati</taxon>
        <taxon>Pseudomonadota</taxon>
        <taxon>Alphaproteobacteria</taxon>
        <taxon>Hyphomicrobiales</taxon>
        <taxon>Brucellaceae</taxon>
        <taxon>Pseudochrobactrum</taxon>
    </lineage>
</organism>
<name>A0A366E8U4_9HYPH</name>
<gene>
    <name evidence="3" type="ORF">DFR47_101392</name>
</gene>
<dbReference type="PIRSF" id="PIRSF006487">
    <property type="entry name" value="GcvT"/>
    <property type="match status" value="1"/>
</dbReference>
<dbReference type="GO" id="GO:0016226">
    <property type="term" value="P:iron-sulfur cluster assembly"/>
    <property type="evidence" value="ECO:0007669"/>
    <property type="project" value="TreeGrafter"/>
</dbReference>
<proteinExistence type="predicted"/>
<dbReference type="Pfam" id="PF25455">
    <property type="entry name" value="Beta-barrel_CAF17_C"/>
    <property type="match status" value="1"/>
</dbReference>
<dbReference type="InterPro" id="IPR045179">
    <property type="entry name" value="YgfZ/GcvT"/>
</dbReference>
<dbReference type="PANTHER" id="PTHR22602">
    <property type="entry name" value="TRANSFERASE CAF17, MITOCHONDRIAL-RELATED"/>
    <property type="match status" value="1"/>
</dbReference>
<evidence type="ECO:0000313" key="3">
    <source>
        <dbReference type="EMBL" id="RBO98791.1"/>
    </source>
</evidence>
<dbReference type="Proteomes" id="UP000252893">
    <property type="component" value="Unassembled WGS sequence"/>
</dbReference>
<sequence>MTTTEPLTLFTGSTGNFDDRTQILVRGPEAETFLQSIFTADLISLETGILRASALLSPQGKIQFDFLISRVEDGFRIDLAKEGSEVFAKRLTLYRLRAKAEIIVLNESIIRLSWKTDSSSSESDSIADENYQSVRDERFPEEVNVLRHYAESGSASPATPAERDAWAALRIHYGIAEGGADFIMNDVFPHDINLEQFSGVSFKKGCFVGQEVVSRMQHRGTARRRILQVTAQANLPASDTPITAGGKEVGTLRSVNGSNALALVRIDRVKDAMDKNIPLLAGATEVSMTIPAYAKFTFPEGAAD</sequence>
<keyword evidence="4" id="KW-1185">Reference proteome</keyword>